<reference evidence="2 3" key="1">
    <citation type="submission" date="2007-10" db="EMBL/GenBank/DDBJ databases">
        <title>Complete sequence of Desulfococcus oleovorans Hxd3.</title>
        <authorList>
            <consortium name="US DOE Joint Genome Institute"/>
            <person name="Copeland A."/>
            <person name="Lucas S."/>
            <person name="Lapidus A."/>
            <person name="Barry K."/>
            <person name="Glavina del Rio T."/>
            <person name="Dalin E."/>
            <person name="Tice H."/>
            <person name="Pitluck S."/>
            <person name="Kiss H."/>
            <person name="Brettin T."/>
            <person name="Bruce D."/>
            <person name="Detter J.C."/>
            <person name="Han C."/>
            <person name="Schmutz J."/>
            <person name="Larimer F."/>
            <person name="Land M."/>
            <person name="Hauser L."/>
            <person name="Kyrpides N."/>
            <person name="Kim E."/>
            <person name="Wawrik B."/>
            <person name="Richardson P."/>
        </authorList>
    </citation>
    <scope>NUCLEOTIDE SEQUENCE [LARGE SCALE GENOMIC DNA]</scope>
    <source>
        <strain evidence="3">DSM 6200 / JCM 39069 / Hxd3</strain>
    </source>
</reference>
<dbReference type="RefSeq" id="WP_012175042.1">
    <property type="nucleotide sequence ID" value="NC_009943.1"/>
</dbReference>
<proteinExistence type="predicted"/>
<evidence type="ECO:0000259" key="1">
    <source>
        <dbReference type="Pfam" id="PF07238"/>
    </source>
</evidence>
<dbReference type="InterPro" id="IPR011752">
    <property type="entry name" value="PilV_Myxo-type"/>
</dbReference>
<dbReference type="HOGENOM" id="CLU_2141875_0_0_7"/>
<keyword evidence="3" id="KW-1185">Reference proteome</keyword>
<dbReference type="NCBIfam" id="TIGR02266">
    <property type="entry name" value="gmx_TIGR02266"/>
    <property type="match status" value="1"/>
</dbReference>
<dbReference type="InterPro" id="IPR009875">
    <property type="entry name" value="PilZ_domain"/>
</dbReference>
<dbReference type="KEGG" id="dol:Dole_1622"/>
<dbReference type="STRING" id="96561.Dole_1622"/>
<name>A9A026_DESOH</name>
<dbReference type="eggNOG" id="COG3215">
    <property type="taxonomic scope" value="Bacteria"/>
</dbReference>
<dbReference type="Gene3D" id="2.40.10.220">
    <property type="entry name" value="predicted glycosyltransferase like domains"/>
    <property type="match status" value="1"/>
</dbReference>
<dbReference type="AlphaFoldDB" id="A9A026"/>
<protein>
    <submittedName>
        <fullName evidence="2">Type IV pilus assembly PilZ</fullName>
    </submittedName>
</protein>
<gene>
    <name evidence="2" type="ordered locus">Dole_1622</name>
</gene>
<accession>A9A026</accession>
<evidence type="ECO:0000313" key="2">
    <source>
        <dbReference type="EMBL" id="ABW67426.1"/>
    </source>
</evidence>
<dbReference type="SUPFAM" id="SSF141371">
    <property type="entry name" value="PilZ domain-like"/>
    <property type="match status" value="1"/>
</dbReference>
<dbReference type="Proteomes" id="UP000008561">
    <property type="component" value="Chromosome"/>
</dbReference>
<dbReference type="EMBL" id="CP000859">
    <property type="protein sequence ID" value="ABW67426.1"/>
    <property type="molecule type" value="Genomic_DNA"/>
</dbReference>
<dbReference type="Pfam" id="PF07238">
    <property type="entry name" value="PilZ"/>
    <property type="match status" value="1"/>
</dbReference>
<dbReference type="OrthoDB" id="5418201at2"/>
<dbReference type="GO" id="GO:0035438">
    <property type="term" value="F:cyclic-di-GMP binding"/>
    <property type="evidence" value="ECO:0007669"/>
    <property type="project" value="InterPro"/>
</dbReference>
<evidence type="ECO:0000313" key="3">
    <source>
        <dbReference type="Proteomes" id="UP000008561"/>
    </source>
</evidence>
<sequence length="112" mass="12571">MAGAERRKSPRTPLKFEINYLQEGDFLISYSRDISADGMFINTENPLSVKERVTLTFSLEGSDPFNVDARVMWTNREGEKKDKGMGVKFIQPTKRLQSAILSIVNKVAVTGS</sequence>
<organism evidence="2 3">
    <name type="scientific">Desulfosudis oleivorans (strain DSM 6200 / JCM 39069 / Hxd3)</name>
    <name type="common">Desulfococcus oleovorans</name>
    <dbReference type="NCBI Taxonomy" id="96561"/>
    <lineage>
        <taxon>Bacteria</taxon>
        <taxon>Pseudomonadati</taxon>
        <taxon>Thermodesulfobacteriota</taxon>
        <taxon>Desulfobacteria</taxon>
        <taxon>Desulfobacterales</taxon>
        <taxon>Desulfosudaceae</taxon>
        <taxon>Desulfosudis</taxon>
    </lineage>
</organism>
<feature type="domain" description="PilZ" evidence="1">
    <location>
        <begin position="5"/>
        <end position="104"/>
    </location>
</feature>